<feature type="chain" id="PRO_5019759928" evidence="1">
    <location>
        <begin position="20"/>
        <end position="183"/>
    </location>
</feature>
<dbReference type="NCBIfam" id="TIGR02281">
    <property type="entry name" value="clan_AA_DTGA"/>
    <property type="match status" value="1"/>
</dbReference>
<dbReference type="EMBL" id="CP032829">
    <property type="protein sequence ID" value="AYJ86976.1"/>
    <property type="molecule type" value="Genomic_DNA"/>
</dbReference>
<dbReference type="SUPFAM" id="SSF50630">
    <property type="entry name" value="Acid proteases"/>
    <property type="match status" value="1"/>
</dbReference>
<dbReference type="RefSeq" id="WP_121153806.1">
    <property type="nucleotide sequence ID" value="NZ_CP032829.1"/>
</dbReference>
<dbReference type="OrthoDB" id="7595324at2"/>
<dbReference type="GO" id="GO:0006508">
    <property type="term" value="P:proteolysis"/>
    <property type="evidence" value="ECO:0007669"/>
    <property type="project" value="UniProtKB-KW"/>
</dbReference>
<dbReference type="InterPro" id="IPR034122">
    <property type="entry name" value="Retropepsin-like_bacterial"/>
</dbReference>
<feature type="signal peptide" evidence="1">
    <location>
        <begin position="1"/>
        <end position="19"/>
    </location>
</feature>
<sequence>MLRVTLLSAILAVTTAGSAPEAMIERFIASASPIDSDRGLGQAVTQPEVQTSIAPFATAPSSTVSGSTVVRQASDGLFYVDARVNGERVHFVIDTGASLVVLNASDAARTGVGASSSHVHVETAAGASSMQRARIEDMSVAGQSMKGVDAVIMRDNLKVSLLGQSALAQLDSVSFKGSRLKLN</sequence>
<proteinExistence type="predicted"/>
<dbReference type="EC" id="3.4.23.-" evidence="2"/>
<dbReference type="InterPro" id="IPR001969">
    <property type="entry name" value="Aspartic_peptidase_AS"/>
</dbReference>
<evidence type="ECO:0000313" key="2">
    <source>
        <dbReference type="EMBL" id="AYJ86976.1"/>
    </source>
</evidence>
<dbReference type="AlphaFoldDB" id="A0A494TME4"/>
<dbReference type="CDD" id="cd05483">
    <property type="entry name" value="retropepsin_like_bacteria"/>
    <property type="match status" value="1"/>
</dbReference>
<dbReference type="Pfam" id="PF13975">
    <property type="entry name" value="gag-asp_proteas"/>
    <property type="match status" value="1"/>
</dbReference>
<organism evidence="2 3">
    <name type="scientific">Sphingomonas paeninsulae</name>
    <dbReference type="NCBI Taxonomy" id="2319844"/>
    <lineage>
        <taxon>Bacteria</taxon>
        <taxon>Pseudomonadati</taxon>
        <taxon>Pseudomonadota</taxon>
        <taxon>Alphaproteobacteria</taxon>
        <taxon>Sphingomonadales</taxon>
        <taxon>Sphingomonadaceae</taxon>
        <taxon>Sphingomonas</taxon>
    </lineage>
</organism>
<dbReference type="GO" id="GO:0004190">
    <property type="term" value="F:aspartic-type endopeptidase activity"/>
    <property type="evidence" value="ECO:0007669"/>
    <property type="project" value="InterPro"/>
</dbReference>
<keyword evidence="2" id="KW-0378">Hydrolase</keyword>
<evidence type="ECO:0000313" key="3">
    <source>
        <dbReference type="Proteomes" id="UP000276254"/>
    </source>
</evidence>
<dbReference type="Proteomes" id="UP000276254">
    <property type="component" value="Chromosome"/>
</dbReference>
<dbReference type="PROSITE" id="PS00141">
    <property type="entry name" value="ASP_PROTEASE"/>
    <property type="match status" value="1"/>
</dbReference>
<dbReference type="Gene3D" id="2.40.70.10">
    <property type="entry name" value="Acid Proteases"/>
    <property type="match status" value="1"/>
</dbReference>
<keyword evidence="3" id="KW-1185">Reference proteome</keyword>
<name>A0A494TME4_SPHPE</name>
<protein>
    <submittedName>
        <fullName evidence="2">TIGR02281 family clan AA aspartic protease</fullName>
        <ecNumber evidence="2">3.4.23.-</ecNumber>
    </submittedName>
</protein>
<keyword evidence="1" id="KW-0732">Signal</keyword>
<evidence type="ECO:0000256" key="1">
    <source>
        <dbReference type="SAM" id="SignalP"/>
    </source>
</evidence>
<dbReference type="KEGG" id="spha:D3Y57_14790"/>
<reference evidence="2 3" key="1">
    <citation type="submission" date="2018-09" db="EMBL/GenBank/DDBJ databases">
        <title>Sphingomonas peninsula sp. nov., isolated from fildes peninsula, Antarctic soil.</title>
        <authorList>
            <person name="Yingchao G."/>
        </authorList>
    </citation>
    <scope>NUCLEOTIDE SEQUENCE [LARGE SCALE GENOMIC DNA]</scope>
    <source>
        <strain evidence="2 3">YZ-8</strain>
    </source>
</reference>
<dbReference type="InterPro" id="IPR011969">
    <property type="entry name" value="Clan_AA_Asp_peptidase_C"/>
</dbReference>
<keyword evidence="2" id="KW-0645">Protease</keyword>
<dbReference type="InterPro" id="IPR021109">
    <property type="entry name" value="Peptidase_aspartic_dom_sf"/>
</dbReference>
<accession>A0A494TME4</accession>
<gene>
    <name evidence="2" type="ORF">D3Y57_14790</name>
</gene>